<keyword evidence="4" id="KW-0456">Lyase</keyword>
<keyword evidence="2 4" id="KW-0479">Metal-binding</keyword>
<reference evidence="7" key="1">
    <citation type="submission" date="2025-08" db="UniProtKB">
        <authorList>
            <consortium name="RefSeq"/>
        </authorList>
    </citation>
    <scope>IDENTIFICATION</scope>
</reference>
<dbReference type="RefSeq" id="XP_014672195.1">
    <property type="nucleotide sequence ID" value="XM_014816709.1"/>
</dbReference>
<evidence type="ECO:0000259" key="5">
    <source>
        <dbReference type="PROSITE" id="PS51144"/>
    </source>
</evidence>
<sequence>MGDETKKPTSGDDEDWNYTGPNASIMWPLHYPDAGGEKQSPINLVSMDAIHDASLEQTPLQFHYEADGDWELCNGGNLLNVTYKAASGDSYFSGGVPNSDYKPALSGGPLPNGHEFTLADLRMHWGKDGSKGSEHTVNGKAFPMEVHLVHWNSTLYRSLGAAIGKENGIAIIVIFVQVGREHSGLKRITDNLHEVQYKDRKYNISEFDPSWLLPDPMLRDYWVYEGSLTTPPCSENTTWVIFRYPLTSSHSQMEEFRRLLTYPKGGSPSTGVDANLVDNFRPAHPLNNRVIRASFPV</sequence>
<accession>A0ABM1EJ24</accession>
<dbReference type="Proteomes" id="UP000695022">
    <property type="component" value="Unplaced"/>
</dbReference>
<dbReference type="InterPro" id="IPR001148">
    <property type="entry name" value="CA_dom"/>
</dbReference>
<dbReference type="PANTHER" id="PTHR18952">
    <property type="entry name" value="CARBONIC ANHYDRASE"/>
    <property type="match status" value="1"/>
</dbReference>
<evidence type="ECO:0000313" key="6">
    <source>
        <dbReference type="Proteomes" id="UP000695022"/>
    </source>
</evidence>
<dbReference type="GeneID" id="106812747"/>
<dbReference type="SMART" id="SM01057">
    <property type="entry name" value="Carb_anhydrase"/>
    <property type="match status" value="1"/>
</dbReference>
<proteinExistence type="inferred from homology"/>
<comment type="cofactor">
    <cofactor evidence="4">
        <name>Zn(2+)</name>
        <dbReference type="ChEBI" id="CHEBI:29105"/>
    </cofactor>
</comment>
<feature type="domain" description="Alpha-carbonic anhydrase" evidence="5">
    <location>
        <begin position="14"/>
        <end position="295"/>
    </location>
</feature>
<name>A0ABM1EJ24_PRICU</name>
<comment type="catalytic activity">
    <reaction evidence="4">
        <text>hydrogencarbonate + H(+) = CO2 + H2O</text>
        <dbReference type="Rhea" id="RHEA:10748"/>
        <dbReference type="ChEBI" id="CHEBI:15377"/>
        <dbReference type="ChEBI" id="CHEBI:15378"/>
        <dbReference type="ChEBI" id="CHEBI:16526"/>
        <dbReference type="ChEBI" id="CHEBI:17544"/>
        <dbReference type="EC" id="4.2.1.1"/>
    </reaction>
</comment>
<evidence type="ECO:0000256" key="4">
    <source>
        <dbReference type="RuleBase" id="RU367011"/>
    </source>
</evidence>
<dbReference type="EC" id="4.2.1.1" evidence="4"/>
<dbReference type="PROSITE" id="PS51144">
    <property type="entry name" value="ALPHA_CA_2"/>
    <property type="match status" value="1"/>
</dbReference>
<organism evidence="6 7">
    <name type="scientific">Priapulus caudatus</name>
    <name type="common">Priapulid worm</name>
    <dbReference type="NCBI Taxonomy" id="37621"/>
    <lineage>
        <taxon>Eukaryota</taxon>
        <taxon>Metazoa</taxon>
        <taxon>Ecdysozoa</taxon>
        <taxon>Scalidophora</taxon>
        <taxon>Priapulida</taxon>
        <taxon>Priapulimorpha</taxon>
        <taxon>Priapulimorphida</taxon>
        <taxon>Priapulidae</taxon>
        <taxon>Priapulus</taxon>
    </lineage>
</organism>
<keyword evidence="3 4" id="KW-0862">Zinc</keyword>
<protein>
    <recommendedName>
        <fullName evidence="4">Carbonic anhydrase</fullName>
        <ecNumber evidence="4">4.2.1.1</ecNumber>
    </recommendedName>
</protein>
<dbReference type="InterPro" id="IPR036398">
    <property type="entry name" value="CA_dom_sf"/>
</dbReference>
<evidence type="ECO:0000256" key="2">
    <source>
        <dbReference type="ARBA" id="ARBA00022723"/>
    </source>
</evidence>
<dbReference type="Gene3D" id="3.10.200.10">
    <property type="entry name" value="Alpha carbonic anhydrase"/>
    <property type="match status" value="1"/>
</dbReference>
<dbReference type="InterPro" id="IPR018338">
    <property type="entry name" value="Carbonic_anhydrase_a-class_CS"/>
</dbReference>
<gene>
    <name evidence="7" type="primary">LOC106812747</name>
</gene>
<dbReference type="SUPFAM" id="SSF51069">
    <property type="entry name" value="Carbonic anhydrase"/>
    <property type="match status" value="1"/>
</dbReference>
<evidence type="ECO:0000256" key="3">
    <source>
        <dbReference type="ARBA" id="ARBA00022833"/>
    </source>
</evidence>
<evidence type="ECO:0000313" key="7">
    <source>
        <dbReference type="RefSeq" id="XP_014672195.1"/>
    </source>
</evidence>
<comment type="function">
    <text evidence="4">Reversible hydration of carbon dioxide.</text>
</comment>
<dbReference type="PANTHER" id="PTHR18952:SF104">
    <property type="entry name" value="CARBONIC ANHYDRASE-RELATED PROTEIN"/>
    <property type="match status" value="1"/>
</dbReference>
<dbReference type="PROSITE" id="PS00162">
    <property type="entry name" value="ALPHA_CA_1"/>
    <property type="match status" value="1"/>
</dbReference>
<comment type="similarity">
    <text evidence="1 4">Belongs to the alpha-carbonic anhydrase family.</text>
</comment>
<keyword evidence="6" id="KW-1185">Reference proteome</keyword>
<evidence type="ECO:0000256" key="1">
    <source>
        <dbReference type="ARBA" id="ARBA00010718"/>
    </source>
</evidence>
<dbReference type="Pfam" id="PF00194">
    <property type="entry name" value="Carb_anhydrase"/>
    <property type="match status" value="1"/>
</dbReference>
<dbReference type="InterPro" id="IPR023561">
    <property type="entry name" value="Carbonic_anhydrase_a-class"/>
</dbReference>